<accession>A0A0N5BS46</accession>
<keyword evidence="1" id="KW-1185">Reference proteome</keyword>
<proteinExistence type="predicted"/>
<protein>
    <submittedName>
        <fullName evidence="2">SCP domain-containing protein</fullName>
    </submittedName>
</protein>
<organism evidence="1 2">
    <name type="scientific">Strongyloides papillosus</name>
    <name type="common">Intestinal threadworm</name>
    <dbReference type="NCBI Taxonomy" id="174720"/>
    <lineage>
        <taxon>Eukaryota</taxon>
        <taxon>Metazoa</taxon>
        <taxon>Ecdysozoa</taxon>
        <taxon>Nematoda</taxon>
        <taxon>Chromadorea</taxon>
        <taxon>Rhabditida</taxon>
        <taxon>Tylenchina</taxon>
        <taxon>Panagrolaimomorpha</taxon>
        <taxon>Strongyloidoidea</taxon>
        <taxon>Strongyloididae</taxon>
        <taxon>Strongyloides</taxon>
    </lineage>
</organism>
<dbReference type="Proteomes" id="UP000046392">
    <property type="component" value="Unplaced"/>
</dbReference>
<evidence type="ECO:0000313" key="2">
    <source>
        <dbReference type="WBParaSite" id="SPAL_0000869200.1"/>
    </source>
</evidence>
<sequence length="104" mass="12197">MYDKFVSELSENTIVKKMYDKFVLDFNWKRERYGGYYLKCGQVICRNVREIGIEICHRNSKIYVVLAFYPKGCTNNFNMNVKPIGVKHIHMFSAFGKNSVANRA</sequence>
<dbReference type="AlphaFoldDB" id="A0A0N5BS46"/>
<reference evidence="2" key="1">
    <citation type="submission" date="2017-02" db="UniProtKB">
        <authorList>
            <consortium name="WormBaseParasite"/>
        </authorList>
    </citation>
    <scope>IDENTIFICATION</scope>
</reference>
<dbReference type="WBParaSite" id="SPAL_0000869200.1">
    <property type="protein sequence ID" value="SPAL_0000869200.1"/>
    <property type="gene ID" value="SPAL_0000869200"/>
</dbReference>
<name>A0A0N5BS46_STREA</name>
<evidence type="ECO:0000313" key="1">
    <source>
        <dbReference type="Proteomes" id="UP000046392"/>
    </source>
</evidence>